<dbReference type="PANTHER" id="PTHR38011">
    <property type="entry name" value="DIHYDROFOLATE REDUCTASE FAMILY PROTEIN (AFU_ORTHOLOGUE AFUA_8G06820)"/>
    <property type="match status" value="1"/>
</dbReference>
<dbReference type="Gene3D" id="3.40.430.10">
    <property type="entry name" value="Dihydrofolate Reductase, subunit A"/>
    <property type="match status" value="1"/>
</dbReference>
<dbReference type="Proteomes" id="UP000192276">
    <property type="component" value="Unassembled WGS sequence"/>
</dbReference>
<proteinExistence type="predicted"/>
<dbReference type="InterPro" id="IPR050765">
    <property type="entry name" value="Riboflavin_Biosynth_HTPR"/>
</dbReference>
<evidence type="ECO:0000313" key="3">
    <source>
        <dbReference type="Proteomes" id="UP000192276"/>
    </source>
</evidence>
<dbReference type="GO" id="GO:0009231">
    <property type="term" value="P:riboflavin biosynthetic process"/>
    <property type="evidence" value="ECO:0007669"/>
    <property type="project" value="InterPro"/>
</dbReference>
<dbReference type="RefSeq" id="WP_081169469.1">
    <property type="nucleotide sequence ID" value="NZ_LWBP01000210.1"/>
</dbReference>
<dbReference type="STRING" id="550983.A4R26_06340"/>
<dbReference type="GO" id="GO:0008703">
    <property type="term" value="F:5-amino-6-(5-phosphoribosylamino)uracil reductase activity"/>
    <property type="evidence" value="ECO:0007669"/>
    <property type="project" value="InterPro"/>
</dbReference>
<dbReference type="Pfam" id="PF01872">
    <property type="entry name" value="RibD_C"/>
    <property type="match status" value="1"/>
</dbReference>
<accession>A0A1V9F5A9</accession>
<evidence type="ECO:0000259" key="1">
    <source>
        <dbReference type="Pfam" id="PF01872"/>
    </source>
</evidence>
<organism evidence="2 3">
    <name type="scientific">Niastella populi</name>
    <dbReference type="NCBI Taxonomy" id="550983"/>
    <lineage>
        <taxon>Bacteria</taxon>
        <taxon>Pseudomonadati</taxon>
        <taxon>Bacteroidota</taxon>
        <taxon>Chitinophagia</taxon>
        <taxon>Chitinophagales</taxon>
        <taxon>Chitinophagaceae</taxon>
        <taxon>Niastella</taxon>
    </lineage>
</organism>
<dbReference type="InterPro" id="IPR002734">
    <property type="entry name" value="RibDG_C"/>
</dbReference>
<feature type="domain" description="Bacterial bifunctional deaminase-reductase C-terminal" evidence="1">
    <location>
        <begin position="2"/>
        <end position="183"/>
    </location>
</feature>
<dbReference type="EMBL" id="LWBP01000210">
    <property type="protein sequence ID" value="OQP53589.1"/>
    <property type="molecule type" value="Genomic_DNA"/>
</dbReference>
<evidence type="ECO:0000313" key="2">
    <source>
        <dbReference type="EMBL" id="OQP53589.1"/>
    </source>
</evidence>
<dbReference type="InterPro" id="IPR024072">
    <property type="entry name" value="DHFR-like_dom_sf"/>
</dbReference>
<comment type="caution">
    <text evidence="2">The sequence shown here is derived from an EMBL/GenBank/DDBJ whole genome shotgun (WGS) entry which is preliminary data.</text>
</comment>
<dbReference type="SUPFAM" id="SSF53597">
    <property type="entry name" value="Dihydrofolate reductase-like"/>
    <property type="match status" value="1"/>
</dbReference>
<dbReference type="AlphaFoldDB" id="A0A1V9F5A9"/>
<dbReference type="PANTHER" id="PTHR38011:SF11">
    <property type="entry name" value="2,5-DIAMINO-6-RIBOSYLAMINO-4(3H)-PYRIMIDINONE 5'-PHOSPHATE REDUCTASE"/>
    <property type="match status" value="1"/>
</dbReference>
<reference evidence="3" key="1">
    <citation type="submission" date="2016-04" db="EMBL/GenBank/DDBJ databases">
        <authorList>
            <person name="Chen L."/>
            <person name="Zhuang W."/>
            <person name="Wang G."/>
        </authorList>
    </citation>
    <scope>NUCLEOTIDE SEQUENCE [LARGE SCALE GENOMIC DNA]</scope>
    <source>
        <strain evidence="3">208</strain>
    </source>
</reference>
<protein>
    <submittedName>
        <fullName evidence="2">Deaminase</fullName>
    </submittedName>
</protein>
<sequence length="190" mass="21516">MRKVIVSMNVTLDGFMAAKDCGLDWHFRSWNEEMARATAEQLSRADTILLGGITYRGMAQYWNADPVNMIRPREDLDFATMLNSYPKVVFSKTMSTVTWHNARLAKRSIGDEVSELKRREGKDMIIYGSGKIVTALAKLGLIDEFRMWVHPVVIGCGKPVFKELAGLFDLQLVKTEIFSSGVVILFYSVR</sequence>
<gene>
    <name evidence="2" type="ORF">A4R26_06340</name>
</gene>
<name>A0A1V9F5A9_9BACT</name>
<dbReference type="OrthoDB" id="195113at2"/>
<keyword evidence="3" id="KW-1185">Reference proteome</keyword>